<feature type="compositionally biased region" description="Acidic residues" evidence="3">
    <location>
        <begin position="67"/>
        <end position="79"/>
    </location>
</feature>
<feature type="non-terminal residue" evidence="5">
    <location>
        <position position="1390"/>
    </location>
</feature>
<feature type="compositionally biased region" description="Low complexity" evidence="3">
    <location>
        <begin position="1"/>
        <end position="47"/>
    </location>
</feature>
<dbReference type="Gene3D" id="3.30.710.10">
    <property type="entry name" value="Potassium Channel Kv1.1, Chain A"/>
    <property type="match status" value="1"/>
</dbReference>
<dbReference type="GO" id="GO:0005576">
    <property type="term" value="C:extracellular region"/>
    <property type="evidence" value="ECO:0007669"/>
    <property type="project" value="InterPro"/>
</dbReference>
<evidence type="ECO:0000256" key="2">
    <source>
        <dbReference type="PROSITE-ProRule" id="PRU00235"/>
    </source>
</evidence>
<feature type="non-terminal residue" evidence="5">
    <location>
        <position position="1"/>
    </location>
</feature>
<dbReference type="Pfam" id="PF00415">
    <property type="entry name" value="RCC1"/>
    <property type="match status" value="2"/>
</dbReference>
<organism evidence="5">
    <name type="scientific">Medioppia subpectinata</name>
    <dbReference type="NCBI Taxonomy" id="1979941"/>
    <lineage>
        <taxon>Eukaryota</taxon>
        <taxon>Metazoa</taxon>
        <taxon>Ecdysozoa</taxon>
        <taxon>Arthropoda</taxon>
        <taxon>Chelicerata</taxon>
        <taxon>Arachnida</taxon>
        <taxon>Acari</taxon>
        <taxon>Acariformes</taxon>
        <taxon>Sarcoptiformes</taxon>
        <taxon>Oribatida</taxon>
        <taxon>Brachypylina</taxon>
        <taxon>Oppioidea</taxon>
        <taxon>Oppiidae</taxon>
        <taxon>Medioppia</taxon>
    </lineage>
</organism>
<feature type="compositionally biased region" description="Polar residues" evidence="3">
    <location>
        <begin position="743"/>
        <end position="756"/>
    </location>
</feature>
<evidence type="ECO:0000313" key="6">
    <source>
        <dbReference type="Proteomes" id="UP000759131"/>
    </source>
</evidence>
<feature type="compositionally biased region" description="Low complexity" evidence="3">
    <location>
        <begin position="174"/>
        <end position="187"/>
    </location>
</feature>
<feature type="compositionally biased region" description="Low complexity" evidence="3">
    <location>
        <begin position="421"/>
        <end position="430"/>
    </location>
</feature>
<reference evidence="5" key="1">
    <citation type="submission" date="2020-11" db="EMBL/GenBank/DDBJ databases">
        <authorList>
            <person name="Tran Van P."/>
        </authorList>
    </citation>
    <scope>NUCLEOTIDE SEQUENCE</scope>
</reference>
<feature type="repeat" description="RCC1" evidence="2">
    <location>
        <begin position="1111"/>
        <end position="1175"/>
    </location>
</feature>
<feature type="compositionally biased region" description="Polar residues" evidence="3">
    <location>
        <begin position="497"/>
        <end position="533"/>
    </location>
</feature>
<dbReference type="SUPFAM" id="SSF50985">
    <property type="entry name" value="RCC1/BLIP-II"/>
    <property type="match status" value="1"/>
</dbReference>
<dbReference type="InterPro" id="IPR011333">
    <property type="entry name" value="SKP1/BTB/POZ_sf"/>
</dbReference>
<feature type="compositionally biased region" description="Pro residues" evidence="3">
    <location>
        <begin position="539"/>
        <end position="548"/>
    </location>
</feature>
<dbReference type="PROSITE" id="PS50012">
    <property type="entry name" value="RCC1_3"/>
    <property type="match status" value="2"/>
</dbReference>
<protein>
    <recommendedName>
        <fullName evidence="4">Chitin-binding type-2 domain-containing protein</fullName>
    </recommendedName>
</protein>
<dbReference type="PANTHER" id="PTHR22870">
    <property type="entry name" value="REGULATOR OF CHROMOSOME CONDENSATION"/>
    <property type="match status" value="1"/>
</dbReference>
<feature type="compositionally biased region" description="Polar residues" evidence="3">
    <location>
        <begin position="722"/>
        <end position="732"/>
    </location>
</feature>
<dbReference type="PROSITE" id="PS50940">
    <property type="entry name" value="CHIT_BIND_II"/>
    <property type="match status" value="2"/>
</dbReference>
<feature type="region of interest" description="Disordered" evidence="3">
    <location>
        <begin position="420"/>
        <end position="799"/>
    </location>
</feature>
<sequence>ATSSEKSSDTTTTTAPDETSTESSTDGQTTTESDALTTDTTDASAKSTKAKLREPSKTSKTPKPIVQEEDQHEDEEEDSGPTSTTPTPPVKGGHKLKPAAQTKPKSPAKTRTSTTPAADEEEEEAEPIVQQSEDQSSQKPTQRPTFRPKPKSTTPSSEAEEQPMEQQKEDQTAQQPEGQSPEEQTPQEPEEPEQTAEDTESRDKPKPGAPDEQQQQQQPMDSTGDDEQQEPIQQQHVDQVPEEQLPLDQQQMSDGPRRPPQPSPDDVQQHIQQEPDDYPQQQQVPTDDHQTAGADRHRPPPAQYPIEQEEEQQQHQDVDSSNRPDDQFAQSVPERHMRPPHHHHQPSQPNGGGGDEPVSNSSYQCAQEGFFRDPNDCNAFFRCVNQLGLTRFDFRCGDGLHFDERYSVCNWPQQAYPPCGAPTGAQRQPQQQPPQPSQSQPQTPGADYNDSPFIEYSPQESQQVSGDSQALDRQQQPVKGEQTDSSGVDQDRPQFNPRPQSQQQDYDNSPQTDAVKTPQQQPSASQGVKSPTKSAPKPQSRPRPPPPSRGQTKGGQKTPSKPSEPMKNTKNGGKVAANGRQKPKPNTVKEPMRETAAEDNNRGKSKPTFNPRPPPQQQTKGGQKGGASNAGAKRPAAKSPTKSGPKIPNTSRPEPMRSPAKGKPSPQRSQRKPAFNPRPQTTSKTNDKERLTSVPKAPAEQRKGGSAAGAGSARPNERLKANTKSAQKSGQRQPPPPAPPSARKTTGASQRTSPQKQRPFYSRPPTQRQRQPKALNGGLKTPPKQRQNQDFEAQESQHRAAKQLLRPQRRVGSGQAVPVVSNGAAKCTHEGYVRDQRDCGKFYRCDNTGGTMRRHEFACPPGLHFDTGKGMCNWPALVSPKCGTGGGRGGAGGQRVNTNDNNVDMWAQESRSAPKAYADYNGKCWEALRVYCPAEEMDIMSPFPYYYNPYCTILFETKDWKMAANEDLGSVERRQQFVSTDKWHVFSLMNEEFVQNISSFIIYGETGNEVIVVTKDDVVFHMNVNNITQITELSELKAKGVIKIVAGESHVCALTSTGDVYNWGDNKYYQLGTGNTASSPLPLKMSFNLNNEKIVDIECGFRYTMALTDAGQVYAWGCNGHGQIGNGNTTNQSTPIKVMGSGVRVVDSGRYRDLDNYHVKSIVCGGYHSLAVTDTGSVFGWGYNGHGTGDKTTRSDSFKVNINHYGIIVDVVSHVNSNISAAVTANGVLYLWGECREPIGHFINPIDVMNFESIYDVFGMYDKSHATYRSIPMNIADDDHPVLTSMCNAFDNTISSNFRFVIDGQPIHVIKEYLIIRCKRMEPMMRLADTYAETDLKRKCTRLLRKGITIETVALIYEAAVKHSESALQEICFNYAVKHFEDSPKEVMTY</sequence>
<dbReference type="Gene3D" id="2.130.10.30">
    <property type="entry name" value="Regulator of chromosome condensation 1/beta-lactamase-inhibitor protein II"/>
    <property type="match status" value="1"/>
</dbReference>
<feature type="compositionally biased region" description="Basic and acidic residues" evidence="3">
    <location>
        <begin position="312"/>
        <end position="326"/>
    </location>
</feature>
<feature type="domain" description="Chitin-binding type-2" evidence="4">
    <location>
        <begin position="824"/>
        <end position="884"/>
    </location>
</feature>
<dbReference type="InterPro" id="IPR000408">
    <property type="entry name" value="Reg_chr_condens"/>
</dbReference>
<dbReference type="PANTHER" id="PTHR22870:SF408">
    <property type="entry name" value="OS09G0560450 PROTEIN"/>
    <property type="match status" value="1"/>
</dbReference>
<feature type="domain" description="Chitin-binding type-2" evidence="4">
    <location>
        <begin position="362"/>
        <end position="421"/>
    </location>
</feature>
<feature type="compositionally biased region" description="Basic and acidic residues" evidence="3">
    <location>
        <begin position="286"/>
        <end position="298"/>
    </location>
</feature>
<evidence type="ECO:0000313" key="5">
    <source>
        <dbReference type="EMBL" id="CAD7629174.1"/>
    </source>
</evidence>
<dbReference type="Pfam" id="PF01607">
    <property type="entry name" value="CBM_14"/>
    <property type="match status" value="2"/>
</dbReference>
<dbReference type="InterPro" id="IPR051210">
    <property type="entry name" value="Ub_ligase/GEF_domain"/>
</dbReference>
<keyword evidence="1" id="KW-0677">Repeat</keyword>
<feature type="compositionally biased region" description="Polar residues" evidence="3">
    <location>
        <begin position="129"/>
        <end position="144"/>
    </location>
</feature>
<dbReference type="GO" id="GO:0008061">
    <property type="term" value="F:chitin binding"/>
    <property type="evidence" value="ECO:0007669"/>
    <property type="project" value="InterPro"/>
</dbReference>
<evidence type="ECO:0000256" key="3">
    <source>
        <dbReference type="SAM" id="MobiDB-lite"/>
    </source>
</evidence>
<accession>A0A7R9KW56</accession>
<dbReference type="EMBL" id="OC861116">
    <property type="protein sequence ID" value="CAD7629174.1"/>
    <property type="molecule type" value="Genomic_DNA"/>
</dbReference>
<feature type="compositionally biased region" description="Polar residues" evidence="3">
    <location>
        <begin position="458"/>
        <end position="488"/>
    </location>
</feature>
<feature type="region of interest" description="Disordered" evidence="3">
    <location>
        <begin position="1"/>
        <end position="362"/>
    </location>
</feature>
<dbReference type="InterPro" id="IPR002557">
    <property type="entry name" value="Chitin-bd_dom"/>
</dbReference>
<name>A0A7R9KW56_9ACAR</name>
<dbReference type="Gene3D" id="2.170.140.10">
    <property type="entry name" value="Chitin binding domain"/>
    <property type="match status" value="2"/>
</dbReference>
<feature type="compositionally biased region" description="Acidic residues" evidence="3">
    <location>
        <begin position="188"/>
        <end position="198"/>
    </location>
</feature>
<dbReference type="InterPro" id="IPR009091">
    <property type="entry name" value="RCC1/BLIP-II"/>
</dbReference>
<evidence type="ECO:0000256" key="1">
    <source>
        <dbReference type="ARBA" id="ARBA00022737"/>
    </source>
</evidence>
<dbReference type="Proteomes" id="UP000759131">
    <property type="component" value="Unassembled WGS sequence"/>
</dbReference>
<dbReference type="SMART" id="SM00494">
    <property type="entry name" value="ChtBD2"/>
    <property type="match status" value="2"/>
</dbReference>
<feature type="repeat" description="RCC1" evidence="2">
    <location>
        <begin position="1058"/>
        <end position="1110"/>
    </location>
</feature>
<proteinExistence type="predicted"/>
<gene>
    <name evidence="5" type="ORF">OSB1V03_LOCUS9591</name>
</gene>
<keyword evidence="6" id="KW-1185">Reference proteome</keyword>
<dbReference type="SUPFAM" id="SSF57625">
    <property type="entry name" value="Invertebrate chitin-binding proteins"/>
    <property type="match status" value="2"/>
</dbReference>
<feature type="compositionally biased region" description="Polar residues" evidence="3">
    <location>
        <begin position="550"/>
        <end position="571"/>
    </location>
</feature>
<feature type="compositionally biased region" description="Basic and acidic residues" evidence="3">
    <location>
        <begin position="590"/>
        <end position="602"/>
    </location>
</feature>
<dbReference type="EMBL" id="CAJPIZ010006541">
    <property type="protein sequence ID" value="CAG2109604.1"/>
    <property type="molecule type" value="Genomic_DNA"/>
</dbReference>
<dbReference type="OrthoDB" id="10256179at2759"/>
<dbReference type="InterPro" id="IPR036508">
    <property type="entry name" value="Chitin-bd_dom_sf"/>
</dbReference>
<evidence type="ECO:0000259" key="4">
    <source>
        <dbReference type="PROSITE" id="PS50940"/>
    </source>
</evidence>